<evidence type="ECO:0000259" key="6">
    <source>
        <dbReference type="Pfam" id="PF02776"/>
    </source>
</evidence>
<feature type="domain" description="Thiamine pyrophosphate enzyme N-terminal TPP-binding" evidence="6">
    <location>
        <begin position="1"/>
        <end position="111"/>
    </location>
</feature>
<organism evidence="7 8">
    <name type="scientific">Siminovitchia terrae</name>
    <name type="common">Bacillus terrae</name>
    <dbReference type="NCBI Taxonomy" id="1914933"/>
    <lineage>
        <taxon>Bacteria</taxon>
        <taxon>Bacillati</taxon>
        <taxon>Bacillota</taxon>
        <taxon>Bacilli</taxon>
        <taxon>Bacillales</taxon>
        <taxon>Bacillaceae</taxon>
        <taxon>Siminovitchia</taxon>
    </lineage>
</organism>
<feature type="domain" description="Thiamine pyrophosphate enzyme TPP-binding" evidence="5">
    <location>
        <begin position="380"/>
        <end position="526"/>
    </location>
</feature>
<dbReference type="Pfam" id="PF02776">
    <property type="entry name" value="TPP_enzyme_N"/>
    <property type="match status" value="1"/>
</dbReference>
<dbReference type="InterPro" id="IPR029061">
    <property type="entry name" value="THDP-binding"/>
</dbReference>
<dbReference type="PROSITE" id="PS00187">
    <property type="entry name" value="TPP_ENZYMES"/>
    <property type="match status" value="1"/>
</dbReference>
<dbReference type="InterPro" id="IPR011766">
    <property type="entry name" value="TPP_enzyme_TPP-bd"/>
</dbReference>
<dbReference type="InterPro" id="IPR012001">
    <property type="entry name" value="Thiamin_PyroP_enz_TPP-bd_dom"/>
</dbReference>
<dbReference type="Pfam" id="PF00205">
    <property type="entry name" value="TPP_enzyme_M"/>
    <property type="match status" value="1"/>
</dbReference>
<dbReference type="SUPFAM" id="SSF52467">
    <property type="entry name" value="DHS-like NAD/FAD-binding domain"/>
    <property type="match status" value="1"/>
</dbReference>
<accession>A0ABQ4KVI2</accession>
<dbReference type="InterPro" id="IPR012000">
    <property type="entry name" value="Thiamin_PyroP_enz_cen_dom"/>
</dbReference>
<evidence type="ECO:0000256" key="2">
    <source>
        <dbReference type="ARBA" id="ARBA00023052"/>
    </source>
</evidence>
<dbReference type="InterPro" id="IPR045229">
    <property type="entry name" value="TPP_enz"/>
</dbReference>
<dbReference type="CDD" id="cd07035">
    <property type="entry name" value="TPP_PYR_POX_like"/>
    <property type="match status" value="1"/>
</dbReference>
<reference evidence="7 8" key="1">
    <citation type="submission" date="2021-03" db="EMBL/GenBank/DDBJ databases">
        <title>Antimicrobial resistance genes in bacteria isolated from Japanese honey, and their potential for conferring macrolide and lincosamide resistance in the American foulbrood pathogen Paenibacillus larvae.</title>
        <authorList>
            <person name="Okamoto M."/>
            <person name="Kumagai M."/>
            <person name="Kanamori H."/>
            <person name="Takamatsu D."/>
        </authorList>
    </citation>
    <scope>NUCLEOTIDE SEQUENCE [LARGE SCALE GENOMIC DNA]</scope>
    <source>
        <strain evidence="7 8">J6TS1</strain>
    </source>
</reference>
<evidence type="ECO:0000256" key="3">
    <source>
        <dbReference type="RuleBase" id="RU362132"/>
    </source>
</evidence>
<evidence type="ECO:0000259" key="5">
    <source>
        <dbReference type="Pfam" id="PF02775"/>
    </source>
</evidence>
<dbReference type="PANTHER" id="PTHR18968">
    <property type="entry name" value="THIAMINE PYROPHOSPHATE ENZYMES"/>
    <property type="match status" value="1"/>
</dbReference>
<dbReference type="EMBL" id="BORJ01000003">
    <property type="protein sequence ID" value="GIN95505.1"/>
    <property type="molecule type" value="Genomic_DNA"/>
</dbReference>
<dbReference type="Pfam" id="PF02775">
    <property type="entry name" value="TPP_enzyme_C"/>
    <property type="match status" value="1"/>
</dbReference>
<protein>
    <submittedName>
        <fullName evidence="7">Acetolactate synthase</fullName>
    </submittedName>
</protein>
<gene>
    <name evidence="7" type="primary">ilvB_1</name>
    <name evidence="7" type="ORF">J6TS1_13750</name>
</gene>
<dbReference type="InterPro" id="IPR029035">
    <property type="entry name" value="DHS-like_NAD/FAD-binding_dom"/>
</dbReference>
<proteinExistence type="inferred from homology"/>
<dbReference type="PANTHER" id="PTHR18968:SF129">
    <property type="entry name" value="ACETOLACTATE SYNTHASE"/>
    <property type="match status" value="1"/>
</dbReference>
<feature type="domain" description="Thiamine pyrophosphate enzyme central" evidence="4">
    <location>
        <begin position="187"/>
        <end position="320"/>
    </location>
</feature>
<comment type="similarity">
    <text evidence="1 3">Belongs to the TPP enzyme family.</text>
</comment>
<dbReference type="NCBIfam" id="NF006187">
    <property type="entry name" value="PRK08322.1"/>
    <property type="match status" value="1"/>
</dbReference>
<evidence type="ECO:0000256" key="1">
    <source>
        <dbReference type="ARBA" id="ARBA00007812"/>
    </source>
</evidence>
<sequence length="531" mass="58171">MKATDVLVQCLENEGVEYVFGIVGKETLDLVESISRSQQIQFIPVRHEQGAAFMAGVYGKLAKRPGVCTATLGPRAGNLLTGLATAQLDGSPVVAIAGQAGLGMQHKHSHQFIEMTDVMEPVTKWSAQIKEADTIPEMIRKAFKTAYEGKHGAVFLELPENLAVKPVPPKVLPIMNEQPVLPSLQTIQCAISSLKQSERPFVIIGQKVIKQEACAEILAFISKLQAPVTHSFMAKGVLPKDAPNNYFTFGFNENDLVLSGIDEADLLIVIGFDTIERLPKEWNRRRIPILHIDSELPEPDEYYPVATQVMGHIKNSLQMLNSLDVPVKSWVPSGNLKKNIEQSYQITLEFSNIAQSPLSIEKILHIIEKQTSDNAVVVSDVGAHKISIARTYQPKEPGSLIISNGLASMGIAIPGSIGAKLACPNAPVICITGDGGAMMTFSELEVAKRIGLPVVIIVLNDQVLKLEQKMMNKKFGRSFNVTFGNPDFLILADSFGIKGFRPESMRDFEEVFQTAISLQEPVLFDIQLPHS</sequence>
<evidence type="ECO:0000313" key="7">
    <source>
        <dbReference type="EMBL" id="GIN95505.1"/>
    </source>
</evidence>
<keyword evidence="2 3" id="KW-0786">Thiamine pyrophosphate</keyword>
<evidence type="ECO:0000313" key="8">
    <source>
        <dbReference type="Proteomes" id="UP000680670"/>
    </source>
</evidence>
<dbReference type="Proteomes" id="UP000680670">
    <property type="component" value="Unassembled WGS sequence"/>
</dbReference>
<name>A0ABQ4KVI2_SIMTE</name>
<dbReference type="RefSeq" id="WP_212953634.1">
    <property type="nucleotide sequence ID" value="NZ_BORJ01000003.1"/>
</dbReference>
<dbReference type="Gene3D" id="3.40.50.970">
    <property type="match status" value="2"/>
</dbReference>
<dbReference type="SUPFAM" id="SSF52518">
    <property type="entry name" value="Thiamin diphosphate-binding fold (THDP-binding)"/>
    <property type="match status" value="2"/>
</dbReference>
<dbReference type="InterPro" id="IPR000399">
    <property type="entry name" value="TPP-bd_CS"/>
</dbReference>
<keyword evidence="8" id="KW-1185">Reference proteome</keyword>
<comment type="caution">
    <text evidence="7">The sequence shown here is derived from an EMBL/GenBank/DDBJ whole genome shotgun (WGS) entry which is preliminary data.</text>
</comment>
<dbReference type="Gene3D" id="3.40.50.1220">
    <property type="entry name" value="TPP-binding domain"/>
    <property type="match status" value="1"/>
</dbReference>
<evidence type="ECO:0000259" key="4">
    <source>
        <dbReference type="Pfam" id="PF00205"/>
    </source>
</evidence>